<keyword evidence="2" id="KW-1185">Reference proteome</keyword>
<proteinExistence type="predicted"/>
<evidence type="ECO:0000313" key="1">
    <source>
        <dbReference type="EMBL" id="SFP13336.1"/>
    </source>
</evidence>
<evidence type="ECO:0000313" key="2">
    <source>
        <dbReference type="Proteomes" id="UP000199306"/>
    </source>
</evidence>
<reference evidence="1 2" key="1">
    <citation type="submission" date="2016-10" db="EMBL/GenBank/DDBJ databases">
        <authorList>
            <person name="de Groot N.N."/>
        </authorList>
    </citation>
    <scope>NUCLEOTIDE SEQUENCE [LARGE SCALE GENOMIC DNA]</scope>
    <source>
        <strain evidence="2">E92,LMG 26720,CCM 7988</strain>
    </source>
</reference>
<dbReference type="Proteomes" id="UP000199306">
    <property type="component" value="Unassembled WGS sequence"/>
</dbReference>
<sequence length="78" mass="9253">MPNPKIRPKMTLSEIAIEFGFTTRNGPHERADLNYLLFSLQPYRKTLITRFKTDVWAWGKRKPLPYTVICFIFSKFQS</sequence>
<dbReference type="STRING" id="1079859.SAMN04515674_101459"/>
<dbReference type="AlphaFoldDB" id="A0A1I5MW59"/>
<organism evidence="1 2">
    <name type="scientific">Pseudarcicella hirudinis</name>
    <dbReference type="NCBI Taxonomy" id="1079859"/>
    <lineage>
        <taxon>Bacteria</taxon>
        <taxon>Pseudomonadati</taxon>
        <taxon>Bacteroidota</taxon>
        <taxon>Cytophagia</taxon>
        <taxon>Cytophagales</taxon>
        <taxon>Flectobacillaceae</taxon>
        <taxon>Pseudarcicella</taxon>
    </lineage>
</organism>
<gene>
    <name evidence="1" type="ORF">SAMN04515674_101459</name>
</gene>
<dbReference type="EMBL" id="FOXH01000001">
    <property type="protein sequence ID" value="SFP13336.1"/>
    <property type="molecule type" value="Genomic_DNA"/>
</dbReference>
<protein>
    <submittedName>
        <fullName evidence="1">Uncharacterized protein</fullName>
    </submittedName>
</protein>
<accession>A0A1I5MW59</accession>
<name>A0A1I5MW59_9BACT</name>